<dbReference type="CDD" id="cd13944">
    <property type="entry name" value="lytB_ispH"/>
    <property type="match status" value="1"/>
</dbReference>
<dbReference type="GO" id="GO:0050992">
    <property type="term" value="P:dimethylallyl diphosphate biosynthetic process"/>
    <property type="evidence" value="ECO:0007669"/>
    <property type="project" value="UniProtKB-UniRule"/>
</dbReference>
<dbReference type="HAMAP" id="MF_00191">
    <property type="entry name" value="IspH"/>
    <property type="match status" value="1"/>
</dbReference>
<dbReference type="CDD" id="cd04465">
    <property type="entry name" value="S1_RPS1_repeat_ec2_hs2"/>
    <property type="match status" value="1"/>
</dbReference>
<feature type="binding site" evidence="6">
    <location>
        <position position="219"/>
    </location>
    <ligand>
        <name>dimethylallyl diphosphate</name>
        <dbReference type="ChEBI" id="CHEBI:57623"/>
    </ligand>
</feature>
<feature type="binding site" evidence="6">
    <location>
        <position position="263"/>
    </location>
    <ligand>
        <name>dimethylallyl diphosphate</name>
        <dbReference type="ChEBI" id="CHEBI:57623"/>
    </ligand>
</feature>
<comment type="catalytic activity">
    <reaction evidence="6">
        <text>isopentenyl diphosphate + 2 oxidized [2Fe-2S]-[ferredoxin] + H2O = (2E)-4-hydroxy-3-methylbut-2-enyl diphosphate + 2 reduced [2Fe-2S]-[ferredoxin] + 2 H(+)</text>
        <dbReference type="Rhea" id="RHEA:24488"/>
        <dbReference type="Rhea" id="RHEA-COMP:10000"/>
        <dbReference type="Rhea" id="RHEA-COMP:10001"/>
        <dbReference type="ChEBI" id="CHEBI:15377"/>
        <dbReference type="ChEBI" id="CHEBI:15378"/>
        <dbReference type="ChEBI" id="CHEBI:33737"/>
        <dbReference type="ChEBI" id="CHEBI:33738"/>
        <dbReference type="ChEBI" id="CHEBI:128753"/>
        <dbReference type="ChEBI" id="CHEBI:128769"/>
        <dbReference type="EC" id="1.17.7.4"/>
    </reaction>
</comment>
<dbReference type="RefSeq" id="WP_114296100.1">
    <property type="nucleotide sequence ID" value="NZ_QPJT01000002.1"/>
</dbReference>
<feature type="binding site" evidence="6">
    <location>
        <position position="219"/>
    </location>
    <ligand>
        <name>isopentenyl diphosphate</name>
        <dbReference type="ChEBI" id="CHEBI:128769"/>
    </ligand>
</feature>
<dbReference type="Proteomes" id="UP000253034">
    <property type="component" value="Unassembled WGS sequence"/>
</dbReference>
<dbReference type="EMBL" id="QPJT01000002">
    <property type="protein sequence ID" value="RCX19970.1"/>
    <property type="molecule type" value="Genomic_DNA"/>
</dbReference>
<dbReference type="FunFam" id="2.40.50.140:FF:000103">
    <property type="entry name" value="protein RRP5 homolog"/>
    <property type="match status" value="1"/>
</dbReference>
<dbReference type="CDD" id="cd05687">
    <property type="entry name" value="S1_RPS1_repeat_ec1_hs1"/>
    <property type="match status" value="1"/>
</dbReference>
<feature type="binding site" evidence="6">
    <location>
        <position position="74"/>
    </location>
    <ligand>
        <name>dimethylallyl diphosphate</name>
        <dbReference type="ChEBI" id="CHEBI:57623"/>
    </ligand>
</feature>
<evidence type="ECO:0000259" key="8">
    <source>
        <dbReference type="PROSITE" id="PS50126"/>
    </source>
</evidence>
<comment type="function">
    <text evidence="5">Binds mRNA; thus facilitating recognition of the initiation point. It is needed to translate mRNA with a short Shine-Dalgarno (SD) purine-rich sequence.</text>
</comment>
<dbReference type="NCBIfam" id="NF000907">
    <property type="entry name" value="PRK00087.1"/>
    <property type="match status" value="1"/>
</dbReference>
<dbReference type="NCBIfam" id="NF002187">
    <property type="entry name" value="PRK01045.1-1"/>
    <property type="match status" value="1"/>
</dbReference>
<keyword evidence="3 6" id="KW-0408">Iron</keyword>
<dbReference type="GO" id="GO:0016114">
    <property type="term" value="P:terpenoid biosynthetic process"/>
    <property type="evidence" value="ECO:0007669"/>
    <property type="project" value="UniProtKB-UniRule"/>
</dbReference>
<evidence type="ECO:0000256" key="6">
    <source>
        <dbReference type="HAMAP-Rule" id="MF_00191"/>
    </source>
</evidence>
<evidence type="ECO:0000256" key="1">
    <source>
        <dbReference type="ARBA" id="ARBA00022485"/>
    </source>
</evidence>
<feature type="binding site" evidence="6">
    <location>
        <position position="220"/>
    </location>
    <ligand>
        <name>dimethylallyl diphosphate</name>
        <dbReference type="ChEBI" id="CHEBI:57623"/>
    </ligand>
</feature>
<gene>
    <name evidence="6" type="primary">ispH</name>
    <name evidence="9" type="ORF">DFR58_10239</name>
</gene>
<keyword evidence="1 6" id="KW-0004">4Fe-4S</keyword>
<dbReference type="EC" id="1.17.7.4" evidence="6"/>
<dbReference type="SMART" id="SM00316">
    <property type="entry name" value="S1"/>
    <property type="match status" value="4"/>
</dbReference>
<dbReference type="GO" id="GO:0003729">
    <property type="term" value="F:mRNA binding"/>
    <property type="evidence" value="ECO:0007669"/>
    <property type="project" value="UniProtKB-ARBA"/>
</dbReference>
<dbReference type="InterPro" id="IPR003451">
    <property type="entry name" value="LytB/IspH"/>
</dbReference>
<feature type="domain" description="S1 motif" evidence="8">
    <location>
        <begin position="389"/>
        <end position="455"/>
    </location>
</feature>
<feature type="binding site" evidence="6">
    <location>
        <position position="96"/>
    </location>
    <ligand>
        <name>[4Fe-4S] cluster</name>
        <dbReference type="ChEBI" id="CHEBI:49883"/>
    </ligand>
</feature>
<dbReference type="Pfam" id="PF02401">
    <property type="entry name" value="LYTB"/>
    <property type="match status" value="1"/>
</dbReference>
<evidence type="ECO:0000256" key="4">
    <source>
        <dbReference type="ARBA" id="ARBA00023014"/>
    </source>
</evidence>
<sequence length="679" mass="75276">MDIIVAETAGFCFGVDRAVSSVRRLIEGSAGKIYTLGAVIHNPQVNDDFASRGVKIISGIEEAELPGNIVVRAHGIAKDVYEGLIREGVNVVDATCPYVKKIHNLVQEKYKEGYGIIIIGDKDHPEVKGINGWCENTAVILDSEEEVQALKESRQKVCVVAQTTITKEKWENINKCLENKFENIIKFDTICSATSQRQKEALQIAKIVDCMIVIGGRDSSNTQKLYEICKKYCFNTIKIEMPSELPLEDINKYKKVGITAGASTPDWIIKEVIGKMDELNRQENEMSFKEAFESSLVTVRSGEVVKGTVIGFNNTEVYVNLGFKCDGIIPIGEFSDDPDFNPEESIKIGDELEVFVVRVNDAEGSVMLSKKKVDALKSWDKIEEVYESKTPVKAKVVEVVNGGVIASANGIRIFIPASQISDKFVKDLREFLKQTVNVRIIEYNKQKRKIVGSQRVILEEEKAKLSSDLWESMETGKKYSGVVKSFTDFGAFVDIGGVDGLIHISELSWTKVKHPSEVLNIGDNIEVVILEFDRSKKRISLGYRRAEDNPWFNIEEKYKVGDVVKGKVARLVPFGAFIELEKGVDGLVHISQISSVRLAKPSDVLEAGQEIEAKVTEVNAEGNRISLSIKEVNPIDPVKEKDEAAAGGTGEDVPTEHKEDMNVTIADAAESSDEDKKDE</sequence>
<feature type="binding site" evidence="6">
    <location>
        <position position="41"/>
    </location>
    <ligand>
        <name>isopentenyl diphosphate</name>
        <dbReference type="ChEBI" id="CHEBI:128769"/>
    </ligand>
</feature>
<comment type="catalytic activity">
    <reaction evidence="6">
        <text>dimethylallyl diphosphate + 2 oxidized [2Fe-2S]-[ferredoxin] + H2O = (2E)-4-hydroxy-3-methylbut-2-enyl diphosphate + 2 reduced [2Fe-2S]-[ferredoxin] + 2 H(+)</text>
        <dbReference type="Rhea" id="RHEA:24825"/>
        <dbReference type="Rhea" id="RHEA-COMP:10000"/>
        <dbReference type="Rhea" id="RHEA-COMP:10001"/>
        <dbReference type="ChEBI" id="CHEBI:15377"/>
        <dbReference type="ChEBI" id="CHEBI:15378"/>
        <dbReference type="ChEBI" id="CHEBI:33737"/>
        <dbReference type="ChEBI" id="CHEBI:33738"/>
        <dbReference type="ChEBI" id="CHEBI:57623"/>
        <dbReference type="ChEBI" id="CHEBI:128753"/>
        <dbReference type="EC" id="1.17.7.4"/>
    </reaction>
</comment>
<name>A0A369BEI2_9FIRM</name>
<dbReference type="NCBIfam" id="TIGR00216">
    <property type="entry name" value="ispH_lytB"/>
    <property type="match status" value="1"/>
</dbReference>
<feature type="binding site" evidence="6">
    <location>
        <position position="41"/>
    </location>
    <ligand>
        <name>(2E)-4-hydroxy-3-methylbut-2-enyl diphosphate</name>
        <dbReference type="ChEBI" id="CHEBI:128753"/>
    </ligand>
</feature>
<feature type="binding site" evidence="6">
    <location>
        <position position="221"/>
    </location>
    <ligand>
        <name>isopentenyl diphosphate</name>
        <dbReference type="ChEBI" id="CHEBI:128769"/>
    </ligand>
</feature>
<dbReference type="UniPathway" id="UPA00056">
    <property type="reaction ID" value="UER00097"/>
</dbReference>
<keyword evidence="10" id="KW-1185">Reference proteome</keyword>
<feature type="binding site" evidence="6">
    <location>
        <position position="74"/>
    </location>
    <ligand>
        <name>isopentenyl diphosphate</name>
        <dbReference type="ChEBI" id="CHEBI:128769"/>
    </ligand>
</feature>
<feature type="domain" description="S1 motif" evidence="8">
    <location>
        <begin position="476"/>
        <end position="544"/>
    </location>
</feature>
<evidence type="ECO:0000256" key="7">
    <source>
        <dbReference type="SAM" id="MobiDB-lite"/>
    </source>
</evidence>
<dbReference type="GO" id="GO:0051745">
    <property type="term" value="F:4-hydroxy-3-methylbut-2-enyl diphosphate reductase activity"/>
    <property type="evidence" value="ECO:0007669"/>
    <property type="project" value="UniProtKB-UniRule"/>
</dbReference>
<dbReference type="PRINTS" id="PR00681">
    <property type="entry name" value="RIBOSOMALS1"/>
</dbReference>
<feature type="binding site" evidence="6">
    <location>
        <position position="124"/>
    </location>
    <ligand>
        <name>isopentenyl diphosphate</name>
        <dbReference type="ChEBI" id="CHEBI:128769"/>
    </ligand>
</feature>
<feature type="region of interest" description="Disordered" evidence="7">
    <location>
        <begin position="636"/>
        <end position="679"/>
    </location>
</feature>
<feature type="domain" description="S1 motif" evidence="8">
    <location>
        <begin position="302"/>
        <end position="371"/>
    </location>
</feature>
<dbReference type="UniPathway" id="UPA00059">
    <property type="reaction ID" value="UER00105"/>
</dbReference>
<feature type="binding site" evidence="6">
    <location>
        <position position="124"/>
    </location>
    <ligand>
        <name>dimethylallyl diphosphate</name>
        <dbReference type="ChEBI" id="CHEBI:57623"/>
    </ligand>
</feature>
<dbReference type="GO" id="GO:0019288">
    <property type="term" value="P:isopentenyl diphosphate biosynthetic process, methylerythritol 4-phosphate pathway"/>
    <property type="evidence" value="ECO:0007669"/>
    <property type="project" value="UniProtKB-UniRule"/>
</dbReference>
<evidence type="ECO:0000313" key="9">
    <source>
        <dbReference type="EMBL" id="RCX19970.1"/>
    </source>
</evidence>
<comment type="similarity">
    <text evidence="6">Belongs to the IspH family.</text>
</comment>
<keyword evidence="2 6" id="KW-0479">Metal-binding</keyword>
<feature type="domain" description="S1 motif" evidence="8">
    <location>
        <begin position="561"/>
        <end position="630"/>
    </location>
</feature>
<feature type="binding site" evidence="6">
    <location>
        <position position="263"/>
    </location>
    <ligand>
        <name>(2E)-4-hydroxy-3-methylbut-2-enyl diphosphate</name>
        <dbReference type="ChEBI" id="CHEBI:128753"/>
    </ligand>
</feature>
<dbReference type="PANTHER" id="PTHR30426">
    <property type="entry name" value="4-HYDROXY-3-METHYLBUT-2-ENYL DIPHOSPHATE REDUCTASE"/>
    <property type="match status" value="1"/>
</dbReference>
<keyword evidence="6" id="KW-0414">Isoprene biosynthesis</keyword>
<feature type="binding site" evidence="6">
    <location>
        <position position="220"/>
    </location>
    <ligand>
        <name>isopentenyl diphosphate</name>
        <dbReference type="ChEBI" id="CHEBI:128769"/>
    </ligand>
</feature>
<feature type="binding site" evidence="6">
    <location>
        <position position="12"/>
    </location>
    <ligand>
        <name>[4Fe-4S] cluster</name>
        <dbReference type="ChEBI" id="CHEBI:49883"/>
    </ligand>
</feature>
<comment type="pathway">
    <text evidence="6">Isoprenoid biosynthesis; isopentenyl diphosphate biosynthesis via DXP pathway; isopentenyl diphosphate from 1-deoxy-D-xylulose 5-phosphate: step 6/6.</text>
</comment>
<dbReference type="CDD" id="cd05688">
    <property type="entry name" value="S1_RPS1_repeat_ec3"/>
    <property type="match status" value="1"/>
</dbReference>
<dbReference type="GO" id="GO:0051539">
    <property type="term" value="F:4 iron, 4 sulfur cluster binding"/>
    <property type="evidence" value="ECO:0007669"/>
    <property type="project" value="UniProtKB-UniRule"/>
</dbReference>
<feature type="binding site" evidence="6">
    <location>
        <position position="191"/>
    </location>
    <ligand>
        <name>[4Fe-4S] cluster</name>
        <dbReference type="ChEBI" id="CHEBI:49883"/>
    </ligand>
</feature>
<feature type="binding site" evidence="6">
    <location>
        <position position="220"/>
    </location>
    <ligand>
        <name>(2E)-4-hydroxy-3-methylbut-2-enyl diphosphate</name>
        <dbReference type="ChEBI" id="CHEBI:128753"/>
    </ligand>
</feature>
<dbReference type="InterPro" id="IPR012340">
    <property type="entry name" value="NA-bd_OB-fold"/>
</dbReference>
<evidence type="ECO:0000256" key="2">
    <source>
        <dbReference type="ARBA" id="ARBA00022723"/>
    </source>
</evidence>
<dbReference type="Gene3D" id="3.40.50.11270">
    <property type="match status" value="1"/>
</dbReference>
<keyword evidence="4 6" id="KW-0411">Iron-sulfur</keyword>
<dbReference type="GO" id="GO:0005737">
    <property type="term" value="C:cytoplasm"/>
    <property type="evidence" value="ECO:0007669"/>
    <property type="project" value="UniProtKB-ARBA"/>
</dbReference>
<dbReference type="NCBIfam" id="NF005208">
    <property type="entry name" value="PRK06676.1"/>
    <property type="match status" value="1"/>
</dbReference>
<comment type="pathway">
    <text evidence="6">Isoprenoid biosynthesis; dimethylallyl diphosphate biosynthesis; dimethylallyl diphosphate from (2E)-4-hydroxy-3-methylbutenyl diphosphate: step 1/1.</text>
</comment>
<feature type="binding site" evidence="6">
    <location>
        <position position="221"/>
    </location>
    <ligand>
        <name>(2E)-4-hydroxy-3-methylbut-2-enyl diphosphate</name>
        <dbReference type="ChEBI" id="CHEBI:128753"/>
    </ligand>
</feature>
<dbReference type="SUPFAM" id="SSF50249">
    <property type="entry name" value="Nucleic acid-binding proteins"/>
    <property type="match status" value="4"/>
</dbReference>
<feature type="binding site" evidence="6">
    <location>
        <position position="221"/>
    </location>
    <ligand>
        <name>dimethylallyl diphosphate</name>
        <dbReference type="ChEBI" id="CHEBI:57623"/>
    </ligand>
</feature>
<feature type="binding site" evidence="6">
    <location>
        <position position="219"/>
    </location>
    <ligand>
        <name>(2E)-4-hydroxy-3-methylbut-2-enyl diphosphate</name>
        <dbReference type="ChEBI" id="CHEBI:128753"/>
    </ligand>
</feature>
<feature type="binding site" evidence="6">
    <location>
        <position position="74"/>
    </location>
    <ligand>
        <name>(2E)-4-hydroxy-3-methylbut-2-enyl diphosphate</name>
        <dbReference type="ChEBI" id="CHEBI:128753"/>
    </ligand>
</feature>
<dbReference type="InterPro" id="IPR003029">
    <property type="entry name" value="S1_domain"/>
</dbReference>
<dbReference type="PROSITE" id="PS50126">
    <property type="entry name" value="S1"/>
    <property type="match status" value="4"/>
</dbReference>
<dbReference type="InterPro" id="IPR035104">
    <property type="entry name" value="Ribosomal_protein_S1-like"/>
</dbReference>
<dbReference type="Gene3D" id="3.40.1010.20">
    <property type="entry name" value="4-hydroxy-3-methylbut-2-enyl diphosphate reductase, catalytic domain"/>
    <property type="match status" value="2"/>
</dbReference>
<proteinExistence type="inferred from homology"/>
<feature type="binding site" evidence="6">
    <location>
        <position position="124"/>
    </location>
    <ligand>
        <name>(2E)-4-hydroxy-3-methylbut-2-enyl diphosphate</name>
        <dbReference type="ChEBI" id="CHEBI:128753"/>
    </ligand>
</feature>
<dbReference type="FunFam" id="2.40.50.140:FF:000051">
    <property type="entry name" value="RNA-binding transcriptional accessory protein"/>
    <property type="match status" value="1"/>
</dbReference>
<organism evidence="9 10">
    <name type="scientific">Anaerobacterium chartisolvens</name>
    <dbReference type="NCBI Taxonomy" id="1297424"/>
    <lineage>
        <taxon>Bacteria</taxon>
        <taxon>Bacillati</taxon>
        <taxon>Bacillota</taxon>
        <taxon>Clostridia</taxon>
        <taxon>Eubacteriales</taxon>
        <taxon>Oscillospiraceae</taxon>
        <taxon>Anaerobacterium</taxon>
    </lineage>
</organism>
<evidence type="ECO:0000313" key="10">
    <source>
        <dbReference type="Proteomes" id="UP000253034"/>
    </source>
</evidence>
<evidence type="ECO:0000256" key="3">
    <source>
        <dbReference type="ARBA" id="ARBA00023004"/>
    </source>
</evidence>
<dbReference type="Gene3D" id="2.40.50.140">
    <property type="entry name" value="Nucleic acid-binding proteins"/>
    <property type="match status" value="4"/>
</dbReference>
<dbReference type="GO" id="GO:0046872">
    <property type="term" value="F:metal ion binding"/>
    <property type="evidence" value="ECO:0007669"/>
    <property type="project" value="UniProtKB-KW"/>
</dbReference>
<reference evidence="9 10" key="1">
    <citation type="submission" date="2018-07" db="EMBL/GenBank/DDBJ databases">
        <title>Genomic Encyclopedia of Type Strains, Phase IV (KMG-IV): sequencing the most valuable type-strain genomes for metagenomic binning, comparative biology and taxonomic classification.</title>
        <authorList>
            <person name="Goeker M."/>
        </authorList>
    </citation>
    <scope>NUCLEOTIDE SEQUENCE [LARGE SCALE GENOMIC DNA]</scope>
    <source>
        <strain evidence="9 10">DSM 27016</strain>
    </source>
</reference>
<keyword evidence="6" id="KW-0560">Oxidoreductase</keyword>
<feature type="binding site" evidence="6">
    <location>
        <position position="163"/>
    </location>
    <ligand>
        <name>(2E)-4-hydroxy-3-methylbut-2-enyl diphosphate</name>
        <dbReference type="ChEBI" id="CHEBI:128753"/>
    </ligand>
</feature>
<dbReference type="Pfam" id="PF00575">
    <property type="entry name" value="S1"/>
    <property type="match status" value="4"/>
</dbReference>
<protein>
    <recommendedName>
        <fullName evidence="6">4-hydroxy-3-methylbut-2-enyl diphosphate reductase</fullName>
        <shortName evidence="6">HMBPP reductase</shortName>
        <ecNumber evidence="6">1.17.7.4</ecNumber>
    </recommendedName>
</protein>
<feature type="binding site" evidence="6">
    <location>
        <position position="41"/>
    </location>
    <ligand>
        <name>dimethylallyl diphosphate</name>
        <dbReference type="ChEBI" id="CHEBI:57623"/>
    </ligand>
</feature>
<accession>A0A369BEI2</accession>
<comment type="function">
    <text evidence="6">Catalyzes the conversion of 1-hydroxy-2-methyl-2-(E)-butenyl 4-diphosphate (HMBPP) into a mixture of isopentenyl diphosphate (IPP) and dimethylallyl diphosphate (DMAPP). Acts in the terminal step of the DOXP/MEP pathway for isoprenoid precursor biosynthesis.</text>
</comment>
<dbReference type="OrthoDB" id="9804077at2"/>
<dbReference type="PANTHER" id="PTHR30426:SF0">
    <property type="entry name" value="4-HYDROXY-3-METHYLBUT-2-ENYL DIPHOSPHATE REDUCTASE"/>
    <property type="match status" value="1"/>
</dbReference>
<comment type="cofactor">
    <cofactor evidence="6">
        <name>[4Fe-4S] cluster</name>
        <dbReference type="ChEBI" id="CHEBI:49883"/>
    </cofactor>
    <text evidence="6">Binds 1 [4Fe-4S] cluster per subunit.</text>
</comment>
<feature type="active site" description="Proton donor" evidence="6">
    <location>
        <position position="126"/>
    </location>
</feature>
<dbReference type="AlphaFoldDB" id="A0A369BEI2"/>
<evidence type="ECO:0000256" key="5">
    <source>
        <dbReference type="ARBA" id="ARBA00025604"/>
    </source>
</evidence>
<feature type="binding site" evidence="6">
    <location>
        <position position="263"/>
    </location>
    <ligand>
        <name>isopentenyl diphosphate</name>
        <dbReference type="ChEBI" id="CHEBI:128769"/>
    </ligand>
</feature>
<comment type="caution">
    <text evidence="9">The sequence shown here is derived from an EMBL/GenBank/DDBJ whole genome shotgun (WGS) entry which is preliminary data.</text>
</comment>